<feature type="transmembrane region" description="Helical" evidence="8">
    <location>
        <begin position="267"/>
        <end position="286"/>
    </location>
</feature>
<keyword evidence="6 8" id="KW-1133">Transmembrane helix</keyword>
<comment type="caution">
    <text evidence="10">The sequence shown here is derived from an EMBL/GenBank/DDBJ whole genome shotgun (WGS) entry which is preliminary data.</text>
</comment>
<dbReference type="RefSeq" id="WP_226384745.1">
    <property type="nucleotide sequence ID" value="NZ_JADCKA010000002.1"/>
</dbReference>
<keyword evidence="7 8" id="KW-0472">Membrane</keyword>
<protein>
    <submittedName>
        <fullName evidence="10">EamA family transporter RarD</fullName>
    </submittedName>
</protein>
<evidence type="ECO:0000256" key="3">
    <source>
        <dbReference type="ARBA" id="ARBA00022448"/>
    </source>
</evidence>
<evidence type="ECO:0000256" key="6">
    <source>
        <dbReference type="ARBA" id="ARBA00022989"/>
    </source>
</evidence>
<evidence type="ECO:0000259" key="9">
    <source>
        <dbReference type="Pfam" id="PF00892"/>
    </source>
</evidence>
<feature type="transmembrane region" description="Helical" evidence="8">
    <location>
        <begin position="76"/>
        <end position="98"/>
    </location>
</feature>
<dbReference type="PANTHER" id="PTHR22911">
    <property type="entry name" value="ACYL-MALONYL CONDENSING ENZYME-RELATED"/>
    <property type="match status" value="1"/>
</dbReference>
<comment type="subcellular location">
    <subcellularLocation>
        <location evidence="1">Cell membrane</location>
        <topology evidence="1">Multi-pass membrane protein</topology>
    </subcellularLocation>
</comment>
<accession>A0ABR9QW23</accession>
<feature type="transmembrane region" description="Helical" evidence="8">
    <location>
        <begin position="128"/>
        <end position="145"/>
    </location>
</feature>
<dbReference type="SUPFAM" id="SSF103481">
    <property type="entry name" value="Multidrug resistance efflux transporter EmrE"/>
    <property type="match status" value="2"/>
</dbReference>
<evidence type="ECO:0000256" key="7">
    <source>
        <dbReference type="ARBA" id="ARBA00023136"/>
    </source>
</evidence>
<feature type="transmembrane region" description="Helical" evidence="8">
    <location>
        <begin position="239"/>
        <end position="261"/>
    </location>
</feature>
<reference evidence="10 11" key="1">
    <citation type="submission" date="2020-10" db="EMBL/GenBank/DDBJ databases">
        <title>ChiBAC.</title>
        <authorList>
            <person name="Zenner C."/>
            <person name="Hitch T.C.A."/>
            <person name="Clavel T."/>
        </authorList>
    </citation>
    <scope>NUCLEOTIDE SEQUENCE [LARGE SCALE GENOMIC DNA]</scope>
    <source>
        <strain evidence="10 11">DSM 108706</strain>
    </source>
</reference>
<evidence type="ECO:0000256" key="8">
    <source>
        <dbReference type="SAM" id="Phobius"/>
    </source>
</evidence>
<keyword evidence="11" id="KW-1185">Reference proteome</keyword>
<dbReference type="InterPro" id="IPR004626">
    <property type="entry name" value="RarD"/>
</dbReference>
<feature type="transmembrane region" description="Helical" evidence="8">
    <location>
        <begin position="104"/>
        <end position="121"/>
    </location>
</feature>
<dbReference type="InterPro" id="IPR037185">
    <property type="entry name" value="EmrE-like"/>
</dbReference>
<keyword evidence="3" id="KW-0813">Transport</keyword>
<dbReference type="EMBL" id="JADCKA010000002">
    <property type="protein sequence ID" value="MBE5035077.1"/>
    <property type="molecule type" value="Genomic_DNA"/>
</dbReference>
<evidence type="ECO:0000313" key="11">
    <source>
        <dbReference type="Proteomes" id="UP001516588"/>
    </source>
</evidence>
<gene>
    <name evidence="10" type="primary">rarD</name>
    <name evidence="10" type="ORF">INF20_02140</name>
</gene>
<evidence type="ECO:0000256" key="4">
    <source>
        <dbReference type="ARBA" id="ARBA00022475"/>
    </source>
</evidence>
<feature type="domain" description="EamA" evidence="9">
    <location>
        <begin position="8"/>
        <end position="144"/>
    </location>
</feature>
<dbReference type="PANTHER" id="PTHR22911:SF137">
    <property type="entry name" value="SOLUTE CARRIER FAMILY 35 MEMBER G2-RELATED"/>
    <property type="match status" value="1"/>
</dbReference>
<keyword evidence="5 8" id="KW-0812">Transmembrane</keyword>
<comment type="similarity">
    <text evidence="2">Belongs to the EamA transporter family.</text>
</comment>
<evidence type="ECO:0000256" key="5">
    <source>
        <dbReference type="ARBA" id="ARBA00022692"/>
    </source>
</evidence>
<name>A0ABR9QW23_9FIRM</name>
<feature type="transmembrane region" description="Helical" evidence="8">
    <location>
        <begin position="179"/>
        <end position="199"/>
    </location>
</feature>
<dbReference type="InterPro" id="IPR000620">
    <property type="entry name" value="EamA_dom"/>
</dbReference>
<feature type="transmembrane region" description="Helical" evidence="8">
    <location>
        <begin position="33"/>
        <end position="55"/>
    </location>
</feature>
<keyword evidence="4" id="KW-1003">Cell membrane</keyword>
<dbReference type="NCBIfam" id="TIGR00688">
    <property type="entry name" value="rarD"/>
    <property type="match status" value="1"/>
</dbReference>
<evidence type="ECO:0000256" key="1">
    <source>
        <dbReference type="ARBA" id="ARBA00004651"/>
    </source>
</evidence>
<evidence type="ECO:0000313" key="10">
    <source>
        <dbReference type="EMBL" id="MBE5035077.1"/>
    </source>
</evidence>
<feature type="transmembrane region" description="Helical" evidence="8">
    <location>
        <begin position="151"/>
        <end position="167"/>
    </location>
</feature>
<evidence type="ECO:0000256" key="2">
    <source>
        <dbReference type="ARBA" id="ARBA00007362"/>
    </source>
</evidence>
<organism evidence="10 11">
    <name type="scientific">Gallibacter intestinalis</name>
    <dbReference type="NCBI Taxonomy" id="2779356"/>
    <lineage>
        <taxon>Bacteria</taxon>
        <taxon>Bacillati</taxon>
        <taxon>Bacillota</taxon>
        <taxon>Clostridia</taxon>
        <taxon>Eubacteriales</taxon>
        <taxon>Eubacteriaceae</taxon>
        <taxon>Gallibacter</taxon>
    </lineage>
</organism>
<feature type="transmembrane region" description="Helical" evidence="8">
    <location>
        <begin position="9"/>
        <end position="27"/>
    </location>
</feature>
<dbReference type="Proteomes" id="UP001516588">
    <property type="component" value="Unassembled WGS sequence"/>
</dbReference>
<sequence>MTTMNYKKGIIAAVSGSFVWGILPIYWKSLVPIPSSVIIFYRIFWVGVVSFIVSWKLYGMDRIKEPLKDKKKVARLILAGVINTSNWSIYIWAVNAGYVIQTSIGYYMEPLVVCLFGILFFKERFTKFNVTAMLMALAGVVIMIINSGQIPAIALSLAITFATYAAIKKSVKLEPMVSLAYETVLLVPIALAVIIVMEINGVGAIGVGETYQYALLMLAGVATAIPLGLFALGANNLPLITLGVTQYVSPTVALLLGVFLFGEPFDIVQFIAFAVTWIGLVIFTIGEAKAGKSGKES</sequence>
<proteinExistence type="inferred from homology"/>
<feature type="transmembrane region" description="Helical" evidence="8">
    <location>
        <begin position="211"/>
        <end position="232"/>
    </location>
</feature>
<dbReference type="Pfam" id="PF00892">
    <property type="entry name" value="EamA"/>
    <property type="match status" value="1"/>
</dbReference>